<dbReference type="Ensembl" id="ENSEBUT00000018467.1">
    <property type="protein sequence ID" value="ENSEBUP00000017892.1"/>
    <property type="gene ID" value="ENSEBUG00000011163.1"/>
</dbReference>
<sequence>MTKGVRKPPTLCYVALGLCTIANVVFLVRLWGMAAVATEVSMRNVQLYEQNRRQLVGTEHHVVENRMGRMEERLENIFHEIKKQKQHDAAAGPQRDEQDAIKEEDRVEGNEFYKNGLEKEALDKLHQDWAQIRKGLKQAVPKLHDFEKAALELPDNDEDPPPRPRPIIVGRKTIQHAAPKKHVAKPVAGAPAVPAKPVAGAPAVPAKPVAGAPAVPAKPVAGAPAVPAKPVAGAPAAQAKPVAGAPAVPAKPVAGAPAVPAKPVAGAPAVPAKPVAGAPAAHAKPVAGAPAIPAKPVAGATAVPAKPVAGAPAAHA</sequence>
<dbReference type="GeneTree" id="ENSGT01150000289208"/>
<feature type="region of interest" description="Disordered" evidence="1">
    <location>
        <begin position="83"/>
        <end position="106"/>
    </location>
</feature>
<evidence type="ECO:0000256" key="2">
    <source>
        <dbReference type="SAM" id="Phobius"/>
    </source>
</evidence>
<keyword evidence="4" id="KW-1185">Reference proteome</keyword>
<evidence type="ECO:0000256" key="1">
    <source>
        <dbReference type="SAM" id="MobiDB-lite"/>
    </source>
</evidence>
<organism evidence="3 4">
    <name type="scientific">Eptatretus burgeri</name>
    <name type="common">Inshore hagfish</name>
    <dbReference type="NCBI Taxonomy" id="7764"/>
    <lineage>
        <taxon>Eukaryota</taxon>
        <taxon>Metazoa</taxon>
        <taxon>Chordata</taxon>
        <taxon>Craniata</taxon>
        <taxon>Vertebrata</taxon>
        <taxon>Cyclostomata</taxon>
        <taxon>Myxini</taxon>
        <taxon>Myxiniformes</taxon>
        <taxon>Myxinidae</taxon>
        <taxon>Eptatretinae</taxon>
        <taxon>Eptatretus</taxon>
    </lineage>
</organism>
<reference evidence="3" key="1">
    <citation type="submission" date="2025-05" db="UniProtKB">
        <authorList>
            <consortium name="Ensembl"/>
        </authorList>
    </citation>
    <scope>IDENTIFICATION</scope>
</reference>
<evidence type="ECO:0000313" key="4">
    <source>
        <dbReference type="Proteomes" id="UP000694388"/>
    </source>
</evidence>
<accession>A0A8C4QMS8</accession>
<evidence type="ECO:0000313" key="3">
    <source>
        <dbReference type="Ensembl" id="ENSEBUP00000017857.1"/>
    </source>
</evidence>
<dbReference type="Proteomes" id="UP000694388">
    <property type="component" value="Unplaced"/>
</dbReference>
<dbReference type="Ensembl" id="ENSEBUT00000018445.1">
    <property type="protein sequence ID" value="ENSEBUP00000017870.1"/>
    <property type="gene ID" value="ENSEBUG00000011163.1"/>
</dbReference>
<dbReference type="AlphaFoldDB" id="A0A8C4QMS8"/>
<feature type="transmembrane region" description="Helical" evidence="2">
    <location>
        <begin position="12"/>
        <end position="32"/>
    </location>
</feature>
<proteinExistence type="predicted"/>
<dbReference type="Ensembl" id="ENSEBUT00000018433.1">
    <property type="protein sequence ID" value="ENSEBUP00000017857.1"/>
    <property type="gene ID" value="ENSEBUG00000011163.1"/>
</dbReference>
<keyword evidence="2" id="KW-0812">Transmembrane</keyword>
<protein>
    <submittedName>
        <fullName evidence="3">Uncharacterized protein</fullName>
    </submittedName>
</protein>
<name>A0A8C4QMS8_EPTBU</name>
<keyword evidence="2" id="KW-1133">Transmembrane helix</keyword>
<keyword evidence="2" id="KW-0472">Membrane</keyword>